<dbReference type="OrthoDB" id="4119964at2"/>
<reference evidence="1" key="1">
    <citation type="submission" date="2018-09" db="EMBL/GenBank/DDBJ databases">
        <authorList>
            <person name="Groschel M."/>
            <person name="Kohl T."/>
            <person name="Conchillo-Sole O."/>
            <person name="Mamat U."/>
            <person name="Yero D."/>
            <person name="Niemann S."/>
            <person name="Daura X."/>
            <person name="Gibert I."/>
        </authorList>
    </citation>
    <scope>NUCLEOTIDE SEQUENCE</scope>
    <source>
        <strain evidence="1">OG156</strain>
    </source>
</reference>
<evidence type="ECO:0000313" key="2">
    <source>
        <dbReference type="Proteomes" id="UP000822271"/>
    </source>
</evidence>
<organism evidence="1 2">
    <name type="scientific">Stenotrophomonas maltophilia</name>
    <name type="common">Pseudomonas maltophilia</name>
    <name type="synonym">Xanthomonas maltophilia</name>
    <dbReference type="NCBI Taxonomy" id="40324"/>
    <lineage>
        <taxon>Bacteria</taxon>
        <taxon>Pseudomonadati</taxon>
        <taxon>Pseudomonadota</taxon>
        <taxon>Gammaproteobacteria</taxon>
        <taxon>Lysobacterales</taxon>
        <taxon>Lysobacteraceae</taxon>
        <taxon>Stenotrophomonas</taxon>
        <taxon>Stenotrophomonas maltophilia group</taxon>
    </lineage>
</organism>
<dbReference type="RefSeq" id="WP_049429720.1">
    <property type="nucleotide sequence ID" value="NZ_CP154630.1"/>
</dbReference>
<dbReference type="Proteomes" id="UP000822271">
    <property type="component" value="Unassembled WGS sequence"/>
</dbReference>
<evidence type="ECO:0000313" key="1">
    <source>
        <dbReference type="EMBL" id="MBA0310528.1"/>
    </source>
</evidence>
<accession>A0A2J0SNA4</accession>
<dbReference type="EMBL" id="RAUE01000010">
    <property type="protein sequence ID" value="MBA0310528.1"/>
    <property type="molecule type" value="Genomic_DNA"/>
</dbReference>
<dbReference type="Pfam" id="PF11185">
    <property type="entry name" value="DUF2971"/>
    <property type="match status" value="1"/>
</dbReference>
<proteinExistence type="predicted"/>
<dbReference type="AlphaFoldDB" id="A0A2J0SNA4"/>
<sequence length="317" mass="36048">MPSDNRVPKRLYKYRSFSNWTLSMLVDDKIYYADPRTFNDPLDAKPNLAPDLDNAGLEEVLVRLIEGRVHEEMKSAANAIRYKGPKTISHIARQSLKAAENRIASIRYYSTDPELKGCDPVQRLLALDIEEELLRIYTRGIVSLAERATCPLMWSHYGDQHRGICLGYSVPDSAVDVRKIRYGGSRAVLASDVAAMLAGDDLARQRVDEAVLLRKARPWAYEREWRLIGKQGALPSPLELQEVIFGMRCDSAVVYAVIQALAPRSRQVRFHEIREQRSKFVLTKRQVDVDEVANSRPHRSRELLEGLDDFQVQATLG</sequence>
<protein>
    <submittedName>
        <fullName evidence="1">DUF2971 domain-containing protein</fullName>
    </submittedName>
</protein>
<dbReference type="InterPro" id="IPR021352">
    <property type="entry name" value="DUF2971"/>
</dbReference>
<gene>
    <name evidence="1" type="ORF">D7Y33_05770</name>
</gene>
<comment type="caution">
    <text evidence="1">The sequence shown here is derived from an EMBL/GenBank/DDBJ whole genome shotgun (WGS) entry which is preliminary data.</text>
</comment>
<reference evidence="1" key="2">
    <citation type="journal article" date="2020" name="Front. Microbiol.">
        <title>Genetic Variants of the DSF Quorum Sensing System in Stenotrophomonas maltophilia Influence Virulence and Resistance Phenotypes Among Genotypically Diverse Clinical Isolates.</title>
        <authorList>
            <person name="Yero D."/>
            <person name="Huedo P."/>
            <person name="Conchillo-Sole O."/>
            <person name="Martinez-Servat S."/>
            <person name="Mamat U."/>
            <person name="Coves X."/>
            <person name="Llanas F."/>
            <person name="Roca I."/>
            <person name="Vila J."/>
            <person name="Schaible U.E."/>
            <person name="Daura X."/>
            <person name="Gibert I."/>
        </authorList>
    </citation>
    <scope>NUCLEOTIDE SEQUENCE</scope>
    <source>
        <strain evidence="1">OG156</strain>
    </source>
</reference>
<name>A0A2J0SNA4_STEMA</name>